<gene>
    <name evidence="3" type="ORF">MMIC_P1588</name>
</gene>
<dbReference type="STRING" id="1921010.MMIC_P1588"/>
<dbReference type="EMBL" id="BDFD01000013">
    <property type="protein sequence ID" value="GAV20616.1"/>
    <property type="molecule type" value="Genomic_DNA"/>
</dbReference>
<evidence type="ECO:0000256" key="2">
    <source>
        <dbReference type="SAM" id="SignalP"/>
    </source>
</evidence>
<proteinExistence type="predicted"/>
<feature type="chain" id="PRO_5012114857" description="YtkA-like domain-containing protein" evidence="2">
    <location>
        <begin position="23"/>
        <end position="186"/>
    </location>
</feature>
<dbReference type="Proteomes" id="UP000231632">
    <property type="component" value="Unassembled WGS sequence"/>
</dbReference>
<evidence type="ECO:0000313" key="4">
    <source>
        <dbReference type="Proteomes" id="UP000231632"/>
    </source>
</evidence>
<feature type="compositionally biased region" description="Basic and acidic residues" evidence="1">
    <location>
        <begin position="34"/>
        <end position="49"/>
    </location>
</feature>
<dbReference type="AlphaFoldDB" id="A0A1L8CNX1"/>
<organism evidence="3 4">
    <name type="scientific">Mariprofundus micogutta</name>
    <dbReference type="NCBI Taxonomy" id="1921010"/>
    <lineage>
        <taxon>Bacteria</taxon>
        <taxon>Pseudomonadati</taxon>
        <taxon>Pseudomonadota</taxon>
        <taxon>Candidatius Mariprofundia</taxon>
        <taxon>Mariprofundales</taxon>
        <taxon>Mariprofundaceae</taxon>
        <taxon>Mariprofundus</taxon>
    </lineage>
</organism>
<evidence type="ECO:0000313" key="3">
    <source>
        <dbReference type="EMBL" id="GAV20616.1"/>
    </source>
</evidence>
<reference evidence="3 4" key="1">
    <citation type="journal article" date="2017" name="Arch. Microbiol.">
        <title>Mariprofundus micogutta sp. nov., a novel iron-oxidizing zetaproteobacterium isolated from a deep-sea hydrothermal field at the Bayonnaise knoll of the Izu-Ogasawara arc, and a description of Mariprofundales ord. nov. and Zetaproteobacteria classis nov.</title>
        <authorList>
            <person name="Makita H."/>
            <person name="Tanaka E."/>
            <person name="Mitsunobu S."/>
            <person name="Miyazaki M."/>
            <person name="Nunoura T."/>
            <person name="Uematsu K."/>
            <person name="Takaki Y."/>
            <person name="Nishi S."/>
            <person name="Shimamura S."/>
            <person name="Takai K."/>
        </authorList>
    </citation>
    <scope>NUCLEOTIDE SEQUENCE [LARGE SCALE GENOMIC DNA]</scope>
    <source>
        <strain evidence="3 4">ET2</strain>
    </source>
</reference>
<feature type="region of interest" description="Disordered" evidence="1">
    <location>
        <begin position="167"/>
        <end position="186"/>
    </location>
</feature>
<dbReference type="OrthoDB" id="5296950at2"/>
<feature type="region of interest" description="Disordered" evidence="1">
    <location>
        <begin position="28"/>
        <end position="49"/>
    </location>
</feature>
<sequence>MKKSMIILTAIMAMATAQPALAAGDTHHMGGHMQGDHHNGDMQKHGKHGDMDKMQGMKGDMSQMKGAFLVKKEIDGYTVSFHVMKAKEGMQHGGTHNFMAKVEKDDKALTNLVVNSKVTHPNNKSESKMLMKMGDWYMAGYDLGHEGQHQLMVLFKTADGKKHFIGTNYPENKHQYHDEEDAKESE</sequence>
<keyword evidence="4" id="KW-1185">Reference proteome</keyword>
<feature type="signal peptide" evidence="2">
    <location>
        <begin position="1"/>
        <end position="22"/>
    </location>
</feature>
<accession>A0A1L8CNX1</accession>
<protein>
    <recommendedName>
        <fullName evidence="5">YtkA-like domain-containing protein</fullName>
    </recommendedName>
</protein>
<dbReference type="RefSeq" id="WP_072659932.1">
    <property type="nucleotide sequence ID" value="NZ_BDFD01000013.1"/>
</dbReference>
<comment type="caution">
    <text evidence="3">The sequence shown here is derived from an EMBL/GenBank/DDBJ whole genome shotgun (WGS) entry which is preliminary data.</text>
</comment>
<keyword evidence="2" id="KW-0732">Signal</keyword>
<name>A0A1L8CNX1_9PROT</name>
<evidence type="ECO:0008006" key="5">
    <source>
        <dbReference type="Google" id="ProtNLM"/>
    </source>
</evidence>
<evidence type="ECO:0000256" key="1">
    <source>
        <dbReference type="SAM" id="MobiDB-lite"/>
    </source>
</evidence>